<keyword evidence="1" id="KW-0479">Metal-binding</keyword>
<evidence type="ECO:0000313" key="5">
    <source>
        <dbReference type="Proteomes" id="UP001216150"/>
    </source>
</evidence>
<dbReference type="PANTHER" id="PTHR21540:SF0">
    <property type="entry name" value="PHD FAMILY PROTEIN"/>
    <property type="match status" value="1"/>
</dbReference>
<evidence type="ECO:0000256" key="2">
    <source>
        <dbReference type="SAM" id="MobiDB-lite"/>
    </source>
</evidence>
<dbReference type="EMBL" id="JAQJAC010000007">
    <property type="protein sequence ID" value="KAJ5579047.1"/>
    <property type="molecule type" value="Genomic_DNA"/>
</dbReference>
<dbReference type="Pfam" id="PF04434">
    <property type="entry name" value="SWIM"/>
    <property type="match status" value="1"/>
</dbReference>
<dbReference type="Gene3D" id="3.30.40.10">
    <property type="entry name" value="Zinc/RING finger domain, C3HC4 (zinc finger)"/>
    <property type="match status" value="1"/>
</dbReference>
<keyword evidence="1" id="KW-0862">Zinc</keyword>
<dbReference type="InterPro" id="IPR007527">
    <property type="entry name" value="Znf_SWIM"/>
</dbReference>
<evidence type="ECO:0000256" key="1">
    <source>
        <dbReference type="PROSITE-ProRule" id="PRU00325"/>
    </source>
</evidence>
<evidence type="ECO:0000313" key="4">
    <source>
        <dbReference type="EMBL" id="KAJ5579047.1"/>
    </source>
</evidence>
<dbReference type="SUPFAM" id="SSF57850">
    <property type="entry name" value="RING/U-box"/>
    <property type="match status" value="1"/>
</dbReference>
<keyword evidence="5" id="KW-1185">Reference proteome</keyword>
<dbReference type="PANTHER" id="PTHR21540">
    <property type="entry name" value="RING FINGER AND SWIM DOMAIN-CONTAINING PROTEIN 2"/>
    <property type="match status" value="1"/>
</dbReference>
<accession>A0AAD6DFC3</accession>
<dbReference type="PROSITE" id="PS50966">
    <property type="entry name" value="ZF_SWIM"/>
    <property type="match status" value="1"/>
</dbReference>
<dbReference type="AlphaFoldDB" id="A0AAD6DFC3"/>
<sequence length="403" mass="45345">MGASKEARGGNPPVQNMPVSAATSQPPEMGNGSQVIAKSQVMVNARKRVKNESHYALSNAPAPIVNPSTAQSSPSKKPKGDRKSHETKVPFESRSRRWRAAPPKTYLERLFRIQHTRMFIVDQRLGGTEDVPEMTFEVVGSTGNLYLTTIKKDPECDCPDGKKGNQCKHICYVLLHVLKAPTQLQYQLAFISSELREIKAGAPVNWNNESHPPAENNKGNRKPIEGDCPICFQEMVETEEPIVWCKTSCGNNLHKECQDKWAAATGRSSDVRCVYWYFLILFIFQPPPLSLCLISQQRTNPIYPLSRAVWENDTPNLSPESLRSLRDDVDNLNTEGYVNLASQFGLSGKRGMGPLYLRPLFLQRLPLDTTTDYTIPVDLSVYSPFSTARPSSYWRFGNRRVRE</sequence>
<protein>
    <recommendedName>
        <fullName evidence="3">SWIM-type domain-containing protein</fullName>
    </recommendedName>
</protein>
<dbReference type="InterPro" id="IPR039903">
    <property type="entry name" value="Zswim2"/>
</dbReference>
<gene>
    <name evidence="4" type="ORF">N7450_007914</name>
</gene>
<reference evidence="4 5" key="1">
    <citation type="journal article" date="2023" name="IMA Fungus">
        <title>Comparative genomic study of the Penicillium genus elucidates a diverse pangenome and 15 lateral gene transfer events.</title>
        <authorList>
            <person name="Petersen C."/>
            <person name="Sorensen T."/>
            <person name="Nielsen M.R."/>
            <person name="Sondergaard T.E."/>
            <person name="Sorensen J.L."/>
            <person name="Fitzpatrick D.A."/>
            <person name="Frisvad J.C."/>
            <person name="Nielsen K.L."/>
        </authorList>
    </citation>
    <scope>NUCLEOTIDE SEQUENCE [LARGE SCALE GENOMIC DNA]</scope>
    <source>
        <strain evidence="4 5">IBT 29057</strain>
    </source>
</reference>
<dbReference type="InterPro" id="IPR013083">
    <property type="entry name" value="Znf_RING/FYVE/PHD"/>
</dbReference>
<dbReference type="GO" id="GO:0008270">
    <property type="term" value="F:zinc ion binding"/>
    <property type="evidence" value="ECO:0007669"/>
    <property type="project" value="UniProtKB-KW"/>
</dbReference>
<feature type="domain" description="SWIM-type" evidence="3">
    <location>
        <begin position="146"/>
        <end position="178"/>
    </location>
</feature>
<name>A0AAD6DFC3_9EURO</name>
<feature type="compositionally biased region" description="Polar residues" evidence="2">
    <location>
        <begin position="13"/>
        <end position="37"/>
    </location>
</feature>
<feature type="region of interest" description="Disordered" evidence="2">
    <location>
        <begin position="1"/>
        <end position="39"/>
    </location>
</feature>
<feature type="compositionally biased region" description="Basic and acidic residues" evidence="2">
    <location>
        <begin position="81"/>
        <end position="95"/>
    </location>
</feature>
<feature type="compositionally biased region" description="Polar residues" evidence="2">
    <location>
        <begin position="66"/>
        <end position="75"/>
    </location>
</feature>
<dbReference type="Proteomes" id="UP001216150">
    <property type="component" value="Unassembled WGS sequence"/>
</dbReference>
<comment type="caution">
    <text evidence="4">The sequence shown here is derived from an EMBL/GenBank/DDBJ whole genome shotgun (WGS) entry which is preliminary data.</text>
</comment>
<dbReference type="GO" id="GO:0061630">
    <property type="term" value="F:ubiquitin protein ligase activity"/>
    <property type="evidence" value="ECO:0007669"/>
    <property type="project" value="InterPro"/>
</dbReference>
<evidence type="ECO:0000259" key="3">
    <source>
        <dbReference type="PROSITE" id="PS50966"/>
    </source>
</evidence>
<keyword evidence="1" id="KW-0863">Zinc-finger</keyword>
<feature type="region of interest" description="Disordered" evidence="2">
    <location>
        <begin position="52"/>
        <end position="97"/>
    </location>
</feature>
<organism evidence="4 5">
    <name type="scientific">Penicillium hetheringtonii</name>
    <dbReference type="NCBI Taxonomy" id="911720"/>
    <lineage>
        <taxon>Eukaryota</taxon>
        <taxon>Fungi</taxon>
        <taxon>Dikarya</taxon>
        <taxon>Ascomycota</taxon>
        <taxon>Pezizomycotina</taxon>
        <taxon>Eurotiomycetes</taxon>
        <taxon>Eurotiomycetidae</taxon>
        <taxon>Eurotiales</taxon>
        <taxon>Aspergillaceae</taxon>
        <taxon>Penicillium</taxon>
    </lineage>
</organism>
<proteinExistence type="predicted"/>